<accession>A0ABY5P7K4</accession>
<organism evidence="2 3">
    <name type="scientific">Fundicoccus culcitae</name>
    <dbReference type="NCBI Taxonomy" id="2969821"/>
    <lineage>
        <taxon>Bacteria</taxon>
        <taxon>Bacillati</taxon>
        <taxon>Bacillota</taxon>
        <taxon>Bacilli</taxon>
        <taxon>Lactobacillales</taxon>
        <taxon>Aerococcaceae</taxon>
        <taxon>Fundicoccus</taxon>
    </lineage>
</organism>
<reference evidence="2 3" key="1">
    <citation type="submission" date="2022-08" db="EMBL/GenBank/DDBJ databases">
        <title>Aerococcaceae sp. nov isolated from spoiled eye mask.</title>
        <authorList>
            <person name="Zhou G."/>
            <person name="Xie X.-B."/>
            <person name="Shi Q.-S."/>
            <person name="Wang Y.-S."/>
            <person name="Wen X."/>
            <person name="Peng H."/>
            <person name="Yang X.-J."/>
            <person name="Tao H.-B."/>
            <person name="Huang X.-M."/>
        </authorList>
    </citation>
    <scope>NUCLEOTIDE SEQUENCE [LARGE SCALE GENOMIC DNA]</scope>
    <source>
        <strain evidence="3">DM20194951</strain>
    </source>
</reference>
<keyword evidence="1" id="KW-0472">Membrane</keyword>
<feature type="transmembrane region" description="Helical" evidence="1">
    <location>
        <begin position="180"/>
        <end position="200"/>
    </location>
</feature>
<dbReference type="Proteomes" id="UP001315967">
    <property type="component" value="Chromosome"/>
</dbReference>
<feature type="transmembrane region" description="Helical" evidence="1">
    <location>
        <begin position="12"/>
        <end position="28"/>
    </location>
</feature>
<protein>
    <submittedName>
        <fullName evidence="2">CDP-alcohol phosphatidyltransferase family protein</fullName>
    </submittedName>
</protein>
<evidence type="ECO:0000313" key="2">
    <source>
        <dbReference type="EMBL" id="UUX34654.1"/>
    </source>
</evidence>
<dbReference type="Gene3D" id="1.20.120.1760">
    <property type="match status" value="1"/>
</dbReference>
<gene>
    <name evidence="2" type="ORF">NRE15_03100</name>
</gene>
<evidence type="ECO:0000256" key="1">
    <source>
        <dbReference type="SAM" id="Phobius"/>
    </source>
</evidence>
<proteinExistence type="predicted"/>
<feature type="transmembrane region" description="Helical" evidence="1">
    <location>
        <begin position="126"/>
        <end position="145"/>
    </location>
</feature>
<dbReference type="InterPro" id="IPR043130">
    <property type="entry name" value="CDP-OH_PTrfase_TM_dom"/>
</dbReference>
<dbReference type="EMBL" id="CP102453">
    <property type="protein sequence ID" value="UUX34654.1"/>
    <property type="molecule type" value="Genomic_DNA"/>
</dbReference>
<name>A0ABY5P7K4_9LACT</name>
<keyword evidence="3" id="KW-1185">Reference proteome</keyword>
<keyword evidence="1" id="KW-0812">Transmembrane</keyword>
<sequence>MFIGEYGKFNYLTYLGVIFALIAMALTLNGEPTLAMMAFIMSGVCDLFDGRFARQFVRTPQQEQYGIEIDSLSDMVNFVAFPTVMLLTQAFNNYVSVLVVIIYALAATNRLAYFNSSTKAEGHGQYFIGLPVTYSALFFPLLYLLDQWFAMDLFPILSHVMALVLAFLFIWKRPIPKPNGIAYAVFVLLALLTLVGLGFLQW</sequence>
<evidence type="ECO:0000313" key="3">
    <source>
        <dbReference type="Proteomes" id="UP001315967"/>
    </source>
</evidence>
<dbReference type="Pfam" id="PF01066">
    <property type="entry name" value="CDP-OH_P_transf"/>
    <property type="match status" value="1"/>
</dbReference>
<feature type="transmembrane region" description="Helical" evidence="1">
    <location>
        <begin position="94"/>
        <end position="114"/>
    </location>
</feature>
<keyword evidence="1" id="KW-1133">Transmembrane helix</keyword>
<feature type="transmembrane region" description="Helical" evidence="1">
    <location>
        <begin position="151"/>
        <end position="171"/>
    </location>
</feature>
<dbReference type="InterPro" id="IPR000462">
    <property type="entry name" value="CDP-OH_P_trans"/>
</dbReference>
<dbReference type="RefSeq" id="WP_313794155.1">
    <property type="nucleotide sequence ID" value="NZ_CP102453.1"/>
</dbReference>